<dbReference type="SMART" id="SM00490">
    <property type="entry name" value="HELICc"/>
    <property type="match status" value="1"/>
</dbReference>
<accession>A0AAP9ESP0</accession>
<comment type="similarity">
    <text evidence="1">In the N-terminal section; belongs to the CRISPR-associated nuclease Cas3-HD family.</text>
</comment>
<sequence length="969" mass="106553">MGAMSRTTMRHKATSSSFRTRFATHTPSETDPGRANRNKPAKRVTASTALEQWEKTEFPDLASQETIPSDELGREHNGMDLTDLAQFWAKTDTQAAAECPMHPVVAHSLDVAAVAMSLPETMLPQIDNHPIDRRLLGFLASLHDIGKLGATFQFLRPDLWPTALGATPTALPPGPRHDAAGLQILGQLSTHPVLKILFPDWSLSEKLRVLAGVAGHHGKPLSRAYQRPANLTSLDENTLNAARIFLDVMASLFQPPSFPEDFSEDAMDALAWRLAECLPVADWIGSNRTWFPYATPHTLTDPADYFWNKALPQAQKAIFQAGLGPVRTRPFQSAKDLLPHLENHALSPLQRWAETTSLPDGPALIVIEDMTGSGKTEAALILSHRLIARGHANGVFLALPTMATANAMFDRVAAAYGKMFHPADRPSLALAHGKARLSERFTQTILSEKSLSSSAGIRKQPGESACMEWLASENRRALLAQVGVGTIDQALMAVLPVRYTTIRRQGLTGKILCIDEAHTFDAYMNEEMKELLTLHASRSGSVILLSATLSHALRTTLVNAFRKGLNLPATTLQDTHYPLTTLVSGTAAPVETPCEPRPGLGRTVTLNRLSDVGEAEIRVIELAETGSAIAWIRNTVDDAIASAESLRAKGLKVQLFHARFAMVDRLEIEQDILRKFGKHSSPDQRAGVLVSSQILEQSLDVDFDVLITDLAPADLLIQRAGRLWRHHREDRPVDYPQLDILSPAPVSDPDANWIRRVLPGTAAVYRDPSLLWRTARALFARNVLRTPEDVRPIIEDVADTTSPGSVPAALEKEMLTTQGKNLSAQGLGRQTVLKTGEPYDPGTGQWDTDLQARTRLETDPTVIVRLARLKDGVIHPYTEDADHARAWALSEIRVARRRLKSCPPPEGLQTAIETIRASWSRWERDAVEDILVLVLFESVDGGFEGRGLDKDDNALMLQYHKATGLMFLA</sequence>
<dbReference type="AlphaFoldDB" id="A0AAP9ESP0"/>
<dbReference type="InterPro" id="IPR038257">
    <property type="entry name" value="CRISPR-assoc_Cas3_HD_sf"/>
</dbReference>
<dbReference type="EMBL" id="CP043043">
    <property type="protein sequence ID" value="QEH96595.1"/>
    <property type="molecule type" value="Genomic_DNA"/>
</dbReference>
<evidence type="ECO:0000256" key="5">
    <source>
        <dbReference type="ARBA" id="ARBA00022741"/>
    </source>
</evidence>
<evidence type="ECO:0000256" key="6">
    <source>
        <dbReference type="ARBA" id="ARBA00022801"/>
    </source>
</evidence>
<dbReference type="PANTHER" id="PTHR47963">
    <property type="entry name" value="DEAD-BOX ATP-DEPENDENT RNA HELICASE 47, MITOCHONDRIAL"/>
    <property type="match status" value="1"/>
</dbReference>
<keyword evidence="6" id="KW-0378">Hydrolase</keyword>
<dbReference type="Gene3D" id="1.10.3210.30">
    <property type="match status" value="1"/>
</dbReference>
<evidence type="ECO:0000259" key="11">
    <source>
        <dbReference type="PROSITE" id="PS51643"/>
    </source>
</evidence>
<dbReference type="KEGG" id="gti:FXF46_10020"/>
<evidence type="ECO:0000313" key="12">
    <source>
        <dbReference type="EMBL" id="QEH96595.1"/>
    </source>
</evidence>
<dbReference type="PANTHER" id="PTHR47963:SF9">
    <property type="entry name" value="CRISPR-ASSOCIATED ENDONUCLEASE_HELICASE CAS3"/>
    <property type="match status" value="1"/>
</dbReference>
<keyword evidence="4" id="KW-0479">Metal-binding</keyword>
<dbReference type="InterPro" id="IPR006474">
    <property type="entry name" value="Helicase_Cas3_CRISPR-ass_core"/>
</dbReference>
<dbReference type="SUPFAM" id="SSF52540">
    <property type="entry name" value="P-loop containing nucleoside triphosphate hydrolases"/>
    <property type="match status" value="1"/>
</dbReference>
<dbReference type="GO" id="GO:0016787">
    <property type="term" value="F:hydrolase activity"/>
    <property type="evidence" value="ECO:0007669"/>
    <property type="project" value="UniProtKB-KW"/>
</dbReference>
<dbReference type="Gene3D" id="3.40.50.300">
    <property type="entry name" value="P-loop containing nucleotide triphosphate hydrolases"/>
    <property type="match status" value="2"/>
</dbReference>
<dbReference type="SMART" id="SM00487">
    <property type="entry name" value="DEXDc"/>
    <property type="match status" value="1"/>
</dbReference>
<keyword evidence="3" id="KW-0540">Nuclease</keyword>
<evidence type="ECO:0000256" key="4">
    <source>
        <dbReference type="ARBA" id="ARBA00022723"/>
    </source>
</evidence>
<feature type="domain" description="HD Cas3-type" evidence="11">
    <location>
        <begin position="97"/>
        <end position="284"/>
    </location>
</feature>
<dbReference type="Pfam" id="PF00270">
    <property type="entry name" value="DEAD"/>
    <property type="match status" value="1"/>
</dbReference>
<dbReference type="PROSITE" id="PS51643">
    <property type="entry name" value="HD_CAS3"/>
    <property type="match status" value="1"/>
</dbReference>
<proteinExistence type="inferred from homology"/>
<evidence type="ECO:0000256" key="2">
    <source>
        <dbReference type="ARBA" id="ARBA00009046"/>
    </source>
</evidence>
<gene>
    <name evidence="12" type="primary">cas3</name>
    <name evidence="12" type="ORF">FXF46_10020</name>
</gene>
<dbReference type="InterPro" id="IPR054712">
    <property type="entry name" value="Cas3-like_dom"/>
</dbReference>
<dbReference type="GO" id="GO:0005524">
    <property type="term" value="F:ATP binding"/>
    <property type="evidence" value="ECO:0007669"/>
    <property type="project" value="UniProtKB-KW"/>
</dbReference>
<name>A0AAP9ESP0_GLUTH</name>
<dbReference type="GO" id="GO:0003724">
    <property type="term" value="F:RNA helicase activity"/>
    <property type="evidence" value="ECO:0007669"/>
    <property type="project" value="TreeGrafter"/>
</dbReference>
<dbReference type="InterPro" id="IPR050547">
    <property type="entry name" value="DEAD_box_RNA_helicases"/>
</dbReference>
<dbReference type="CDD" id="cd09641">
    <property type="entry name" value="Cas3''_I"/>
    <property type="match status" value="1"/>
</dbReference>
<evidence type="ECO:0000256" key="9">
    <source>
        <dbReference type="ARBA" id="ARBA00023118"/>
    </source>
</evidence>
<reference evidence="12 13" key="1">
    <citation type="submission" date="2019-08" db="EMBL/GenBank/DDBJ databases">
        <title>Gluconobacter frateurii HD924 genome.</title>
        <authorList>
            <person name="Liu Y."/>
            <person name="Zhang P."/>
        </authorList>
    </citation>
    <scope>NUCLEOTIDE SEQUENCE [LARGE SCALE GENOMIC DNA]</scope>
    <source>
        <strain evidence="12 13">HD924</strain>
    </source>
</reference>
<dbReference type="NCBIfam" id="TIGR01596">
    <property type="entry name" value="cas3_HD"/>
    <property type="match status" value="1"/>
</dbReference>
<dbReference type="InterPro" id="IPR011545">
    <property type="entry name" value="DEAD/DEAH_box_helicase_dom"/>
</dbReference>
<keyword evidence="7" id="KW-0347">Helicase</keyword>
<dbReference type="GO" id="GO:0051607">
    <property type="term" value="P:defense response to virus"/>
    <property type="evidence" value="ECO:0007669"/>
    <property type="project" value="UniProtKB-KW"/>
</dbReference>
<dbReference type="NCBIfam" id="TIGR01587">
    <property type="entry name" value="cas3_core"/>
    <property type="match status" value="1"/>
</dbReference>
<dbReference type="InterPro" id="IPR014001">
    <property type="entry name" value="Helicase_ATP-bd"/>
</dbReference>
<evidence type="ECO:0000313" key="13">
    <source>
        <dbReference type="Proteomes" id="UP000323560"/>
    </source>
</evidence>
<feature type="region of interest" description="Disordered" evidence="10">
    <location>
        <begin position="1"/>
        <end position="43"/>
    </location>
</feature>
<evidence type="ECO:0000256" key="7">
    <source>
        <dbReference type="ARBA" id="ARBA00022806"/>
    </source>
</evidence>
<dbReference type="InterPro" id="IPR001650">
    <property type="entry name" value="Helicase_C-like"/>
</dbReference>
<protein>
    <submittedName>
        <fullName evidence="12">CRISPR-associated helicase Cas3</fullName>
    </submittedName>
</protein>
<dbReference type="Pfam" id="PF18019">
    <property type="entry name" value="Cas3_HD"/>
    <property type="match status" value="1"/>
</dbReference>
<feature type="compositionally biased region" description="Polar residues" evidence="10">
    <location>
        <begin position="14"/>
        <end position="29"/>
    </location>
</feature>
<keyword evidence="5" id="KW-0547">Nucleotide-binding</keyword>
<dbReference type="Proteomes" id="UP000323560">
    <property type="component" value="Chromosome"/>
</dbReference>
<evidence type="ECO:0000256" key="3">
    <source>
        <dbReference type="ARBA" id="ARBA00022722"/>
    </source>
</evidence>
<organism evidence="12 13">
    <name type="scientific">Gluconobacter thailandicus</name>
    <dbReference type="NCBI Taxonomy" id="257438"/>
    <lineage>
        <taxon>Bacteria</taxon>
        <taxon>Pseudomonadati</taxon>
        <taxon>Pseudomonadota</taxon>
        <taxon>Alphaproteobacteria</taxon>
        <taxon>Acetobacterales</taxon>
        <taxon>Acetobacteraceae</taxon>
        <taxon>Gluconobacter</taxon>
    </lineage>
</organism>
<keyword evidence="9" id="KW-0051">Antiviral defense</keyword>
<evidence type="ECO:0000256" key="10">
    <source>
        <dbReference type="SAM" id="MobiDB-lite"/>
    </source>
</evidence>
<dbReference type="InterPro" id="IPR027417">
    <property type="entry name" value="P-loop_NTPase"/>
</dbReference>
<dbReference type="Pfam" id="PF22590">
    <property type="entry name" value="Cas3-like_C_2"/>
    <property type="match status" value="1"/>
</dbReference>
<dbReference type="GO" id="GO:0004518">
    <property type="term" value="F:nuclease activity"/>
    <property type="evidence" value="ECO:0007669"/>
    <property type="project" value="UniProtKB-KW"/>
</dbReference>
<dbReference type="GO" id="GO:0003723">
    <property type="term" value="F:RNA binding"/>
    <property type="evidence" value="ECO:0007669"/>
    <property type="project" value="TreeGrafter"/>
</dbReference>
<dbReference type="GO" id="GO:0046872">
    <property type="term" value="F:metal ion binding"/>
    <property type="evidence" value="ECO:0007669"/>
    <property type="project" value="UniProtKB-KW"/>
</dbReference>
<evidence type="ECO:0000256" key="8">
    <source>
        <dbReference type="ARBA" id="ARBA00022840"/>
    </source>
</evidence>
<evidence type="ECO:0000256" key="1">
    <source>
        <dbReference type="ARBA" id="ARBA00006847"/>
    </source>
</evidence>
<dbReference type="InterPro" id="IPR006483">
    <property type="entry name" value="CRISPR-assoc_Cas3_HD"/>
</dbReference>
<comment type="similarity">
    <text evidence="2">In the central section; belongs to the CRISPR-associated helicase Cas3 family.</text>
</comment>
<keyword evidence="8" id="KW-0067">ATP-binding</keyword>
<dbReference type="SUPFAM" id="SSF109604">
    <property type="entry name" value="HD-domain/PDEase-like"/>
    <property type="match status" value="1"/>
</dbReference>